<keyword evidence="2" id="KW-0500">Molybdenum</keyword>
<gene>
    <name evidence="10" type="ORF">TIFTF001_016161</name>
</gene>
<dbReference type="FunFam" id="3.30.390.50:FF:000003">
    <property type="entry name" value="Aldehyde oxidase1"/>
    <property type="match status" value="1"/>
</dbReference>
<dbReference type="InterPro" id="IPR036318">
    <property type="entry name" value="FAD-bd_PCMH-like_sf"/>
</dbReference>
<dbReference type="Gene3D" id="3.90.1170.50">
    <property type="entry name" value="Aldehyde oxidase/xanthine dehydrogenase, a/b hammerhead"/>
    <property type="match status" value="1"/>
</dbReference>
<evidence type="ECO:0000256" key="2">
    <source>
        <dbReference type="ARBA" id="ARBA00022505"/>
    </source>
</evidence>
<dbReference type="InterPro" id="IPR016167">
    <property type="entry name" value="FAD-bd_PCMH_sub1"/>
</dbReference>
<dbReference type="SUPFAM" id="SSF54292">
    <property type="entry name" value="2Fe-2S ferredoxin-like"/>
    <property type="match status" value="1"/>
</dbReference>
<protein>
    <recommendedName>
        <fullName evidence="9">FAD-binding PCMH-type domain-containing protein</fullName>
    </recommendedName>
</protein>
<reference evidence="10" key="1">
    <citation type="submission" date="2023-07" db="EMBL/GenBank/DDBJ databases">
        <title>draft genome sequence of fig (Ficus carica).</title>
        <authorList>
            <person name="Takahashi T."/>
            <person name="Nishimura K."/>
        </authorList>
    </citation>
    <scope>NUCLEOTIDE SEQUENCE</scope>
</reference>
<comment type="caution">
    <text evidence="10">The sequence shown here is derived from an EMBL/GenBank/DDBJ whole genome shotgun (WGS) entry which is preliminary data.</text>
</comment>
<dbReference type="SMART" id="SM01092">
    <property type="entry name" value="CO_deh_flav_C"/>
    <property type="match status" value="1"/>
</dbReference>
<dbReference type="Gene3D" id="3.30.43.10">
    <property type="entry name" value="Uridine Diphospho-n-acetylenolpyruvylglucosamine Reductase, domain 2"/>
    <property type="match status" value="1"/>
</dbReference>
<dbReference type="InterPro" id="IPR036683">
    <property type="entry name" value="CO_DH_flav_C_dom_sf"/>
</dbReference>
<feature type="domain" description="FAD-binding PCMH-type" evidence="9">
    <location>
        <begin position="187"/>
        <end position="370"/>
    </location>
</feature>
<dbReference type="SUPFAM" id="SSF56176">
    <property type="entry name" value="FAD-binding/transporter-associated domain-like"/>
    <property type="match status" value="1"/>
</dbReference>
<evidence type="ECO:0000256" key="4">
    <source>
        <dbReference type="ARBA" id="ARBA00022723"/>
    </source>
</evidence>
<dbReference type="Pfam" id="PF00941">
    <property type="entry name" value="FAD_binding_5"/>
    <property type="match status" value="1"/>
</dbReference>
<dbReference type="InterPro" id="IPR036884">
    <property type="entry name" value="2Fe-2S-bd_dom_sf"/>
</dbReference>
<dbReference type="PANTHER" id="PTHR11908">
    <property type="entry name" value="XANTHINE DEHYDROGENASE"/>
    <property type="match status" value="1"/>
</dbReference>
<dbReference type="AlphaFoldDB" id="A0AA88A714"/>
<dbReference type="InterPro" id="IPR002888">
    <property type="entry name" value="2Fe-2S-bd"/>
</dbReference>
<keyword evidence="11" id="KW-1185">Reference proteome</keyword>
<dbReference type="EMBL" id="BTGU01000024">
    <property type="protein sequence ID" value="GMN46984.1"/>
    <property type="molecule type" value="Genomic_DNA"/>
</dbReference>
<dbReference type="FunFam" id="1.10.150.120:FF:000006">
    <property type="entry name" value="Aldehyde oxidase"/>
    <property type="match status" value="1"/>
</dbReference>
<comment type="cofactor">
    <cofactor evidence="1">
        <name>FAD</name>
        <dbReference type="ChEBI" id="CHEBI:57692"/>
    </cofactor>
</comment>
<keyword evidence="4" id="KW-0479">Metal-binding</keyword>
<keyword evidence="6" id="KW-0408">Iron</keyword>
<dbReference type="Pfam" id="PF03450">
    <property type="entry name" value="CO_deh_flav_C"/>
    <property type="match status" value="1"/>
</dbReference>
<dbReference type="InterPro" id="IPR036010">
    <property type="entry name" value="2Fe-2S_ferredoxin-like_sf"/>
</dbReference>
<dbReference type="InterPro" id="IPR036856">
    <property type="entry name" value="Ald_Oxase/Xan_DH_a/b_sf"/>
</dbReference>
<dbReference type="PANTHER" id="PTHR11908:SF132">
    <property type="entry name" value="ALDEHYDE OXIDASE 1-RELATED"/>
    <property type="match status" value="1"/>
</dbReference>
<sequence>MVLGGCGACVVMLSKYDPVHDKVEDFTVSSCLTLLCSIHGCAITTSEGIGNSKDGFHPIHERIAAFHASQCGFCTPGMCVAIFSALVNAEKTSKLDPPAGFSKLTVCEAEKAIAGNLCRCTGYRSIADASKSFAADVDIEDLGFNSFWKKEDSKESKIDNLPAYNRNKEVCTFPEFLKREIKDGLSMDSKISCWHSPFNVEELKDLLKALDSGKGTETKLVVGNTGVGYYKELGRYERYINLNYMPELSIFRKDSIGFQIGAAVAISKVIEALNEENHVSQQGNAVVLFETYRAAPRPLGNALAYLNAAFLAQISPYDTSDGITINHCRLAFGAYGTKHAIRARRVEEFLTGKVPSVEVLYEATKLLRSTIHPKDGTANSAYRSSLAVAFLFEFFSPFIDGTAETTDGSDKNKSKLFSKASIIGENQDPICQDKIPTLLSSGKQVIKLSKEYYPVGKPITKSGAALHASGEAVYVDDIPSPYACLYGAFIYSTEPFARVKSIKFETKEQPEGVFEVITFRDIPEAGENVGSKHIFGTEPLFGDDITQCAGQRLALVVADSQKHADVAAKLAVVDYGVEDLEPPILTVEEAVRRSSFFDVPPFLNPKQKNEHRRRKLRKHC</sequence>
<dbReference type="Pfam" id="PF01315">
    <property type="entry name" value="Ald_Xan_dh_C"/>
    <property type="match status" value="1"/>
</dbReference>
<dbReference type="InterPro" id="IPR002346">
    <property type="entry name" value="Mopterin_DH_FAD-bd"/>
</dbReference>
<dbReference type="InterPro" id="IPR016166">
    <property type="entry name" value="FAD-bd_PCMH"/>
</dbReference>
<evidence type="ECO:0000259" key="9">
    <source>
        <dbReference type="PROSITE" id="PS51387"/>
    </source>
</evidence>
<dbReference type="Gene3D" id="3.30.390.50">
    <property type="entry name" value="CO dehydrogenase flavoprotein, C-terminal domain"/>
    <property type="match status" value="1"/>
</dbReference>
<dbReference type="InterPro" id="IPR005107">
    <property type="entry name" value="CO_DH_flav_C"/>
</dbReference>
<dbReference type="Pfam" id="PF01799">
    <property type="entry name" value="Fer2_2"/>
    <property type="match status" value="1"/>
</dbReference>
<organism evidence="10 11">
    <name type="scientific">Ficus carica</name>
    <name type="common">Common fig</name>
    <dbReference type="NCBI Taxonomy" id="3494"/>
    <lineage>
        <taxon>Eukaryota</taxon>
        <taxon>Viridiplantae</taxon>
        <taxon>Streptophyta</taxon>
        <taxon>Embryophyta</taxon>
        <taxon>Tracheophyta</taxon>
        <taxon>Spermatophyta</taxon>
        <taxon>Magnoliopsida</taxon>
        <taxon>eudicotyledons</taxon>
        <taxon>Gunneridae</taxon>
        <taxon>Pentapetalae</taxon>
        <taxon>rosids</taxon>
        <taxon>fabids</taxon>
        <taxon>Rosales</taxon>
        <taxon>Moraceae</taxon>
        <taxon>Ficeae</taxon>
        <taxon>Ficus</taxon>
    </lineage>
</organism>
<dbReference type="SUPFAM" id="SSF47741">
    <property type="entry name" value="CO dehydrogenase ISP C-domain like"/>
    <property type="match status" value="1"/>
</dbReference>
<dbReference type="SMART" id="SM01008">
    <property type="entry name" value="Ald_Xan_dh_C"/>
    <property type="match status" value="1"/>
</dbReference>
<evidence type="ECO:0000256" key="3">
    <source>
        <dbReference type="ARBA" id="ARBA00022714"/>
    </source>
</evidence>
<evidence type="ECO:0000256" key="6">
    <source>
        <dbReference type="ARBA" id="ARBA00023004"/>
    </source>
</evidence>
<proteinExistence type="predicted"/>
<keyword evidence="5" id="KW-0560">Oxidoreductase</keyword>
<evidence type="ECO:0000256" key="5">
    <source>
        <dbReference type="ARBA" id="ARBA00023002"/>
    </source>
</evidence>
<dbReference type="SUPFAM" id="SSF54665">
    <property type="entry name" value="CO dehydrogenase molybdoprotein N-domain-like"/>
    <property type="match status" value="1"/>
</dbReference>
<keyword evidence="3" id="KW-0001">2Fe-2S</keyword>
<dbReference type="GO" id="GO:0016491">
    <property type="term" value="F:oxidoreductase activity"/>
    <property type="evidence" value="ECO:0007669"/>
    <property type="project" value="UniProtKB-KW"/>
</dbReference>
<evidence type="ECO:0000256" key="8">
    <source>
        <dbReference type="ARBA" id="ARBA00034078"/>
    </source>
</evidence>
<dbReference type="GO" id="GO:0071949">
    <property type="term" value="F:FAD binding"/>
    <property type="evidence" value="ECO:0007669"/>
    <property type="project" value="InterPro"/>
</dbReference>
<dbReference type="PROSITE" id="PS51387">
    <property type="entry name" value="FAD_PCMH"/>
    <property type="match status" value="1"/>
</dbReference>
<dbReference type="InterPro" id="IPR000674">
    <property type="entry name" value="Ald_Oxase/Xan_DH_a/b"/>
</dbReference>
<dbReference type="SUPFAM" id="SSF55447">
    <property type="entry name" value="CO dehydrogenase flavoprotein C-terminal domain-like"/>
    <property type="match status" value="1"/>
</dbReference>
<accession>A0AA88A714</accession>
<evidence type="ECO:0000256" key="7">
    <source>
        <dbReference type="ARBA" id="ARBA00023014"/>
    </source>
</evidence>
<dbReference type="Gene3D" id="3.10.20.30">
    <property type="match status" value="1"/>
</dbReference>
<dbReference type="GO" id="GO:0051537">
    <property type="term" value="F:2 iron, 2 sulfur cluster binding"/>
    <property type="evidence" value="ECO:0007669"/>
    <property type="project" value="UniProtKB-KW"/>
</dbReference>
<evidence type="ECO:0000313" key="11">
    <source>
        <dbReference type="Proteomes" id="UP001187192"/>
    </source>
</evidence>
<comment type="cofactor">
    <cofactor evidence="8">
        <name>[2Fe-2S] cluster</name>
        <dbReference type="ChEBI" id="CHEBI:190135"/>
    </cofactor>
</comment>
<evidence type="ECO:0000313" key="10">
    <source>
        <dbReference type="EMBL" id="GMN46984.1"/>
    </source>
</evidence>
<dbReference type="InterPro" id="IPR016208">
    <property type="entry name" value="Ald_Oxase/xanthine_DH-like"/>
</dbReference>
<dbReference type="Gene3D" id="1.10.150.120">
    <property type="entry name" value="[2Fe-2S]-binding domain"/>
    <property type="match status" value="1"/>
</dbReference>
<name>A0AA88A714_FICCA</name>
<keyword evidence="7" id="KW-0411">Iron-sulfur</keyword>
<dbReference type="Proteomes" id="UP001187192">
    <property type="component" value="Unassembled WGS sequence"/>
</dbReference>
<dbReference type="GO" id="GO:0005506">
    <property type="term" value="F:iron ion binding"/>
    <property type="evidence" value="ECO:0007669"/>
    <property type="project" value="InterPro"/>
</dbReference>
<dbReference type="InterPro" id="IPR012675">
    <property type="entry name" value="Beta-grasp_dom_sf"/>
</dbReference>
<evidence type="ECO:0000256" key="1">
    <source>
        <dbReference type="ARBA" id="ARBA00001974"/>
    </source>
</evidence>